<comment type="caution">
    <text evidence="2">The sequence shown here is derived from an EMBL/GenBank/DDBJ whole genome shotgun (WGS) entry which is preliminary data.</text>
</comment>
<accession>R6XZF6</accession>
<keyword evidence="1" id="KW-0472">Membrane</keyword>
<dbReference type="Pfam" id="PF01976">
    <property type="entry name" value="DUF116"/>
    <property type="match status" value="1"/>
</dbReference>
<feature type="transmembrane region" description="Helical" evidence="1">
    <location>
        <begin position="45"/>
        <end position="74"/>
    </location>
</feature>
<keyword evidence="1" id="KW-0812">Transmembrane</keyword>
<proteinExistence type="predicted"/>
<evidence type="ECO:0000313" key="2">
    <source>
        <dbReference type="EMBL" id="CDD11582.1"/>
    </source>
</evidence>
<feature type="transmembrane region" description="Helical" evidence="1">
    <location>
        <begin position="81"/>
        <end position="104"/>
    </location>
</feature>
<dbReference type="InterPro" id="IPR002829">
    <property type="entry name" value="DUF116"/>
</dbReference>
<dbReference type="Proteomes" id="UP000014937">
    <property type="component" value="Unassembled WGS sequence"/>
</dbReference>
<dbReference type="RefSeq" id="WP_021719672.1">
    <property type="nucleotide sequence ID" value="NZ_FR892771.1"/>
</dbReference>
<sequence length="271" mass="30305">MNEDSVFKPKKRIFMALTSISAVLGALMFYVVWKVTFPGLYEISRFLPIVFGFFGVLIVLAMLSGVLGIVMALLGIPVLKILYFWAWKAINILFPFAVVLGRLFNIPHDRIEQSFIEVNNNLVLQHKVKVPANRIMILTPHCIQLDTCVHKITRNVENCRQCGRCSVGAMLGLAHRYGCHFAVATGGTLARQMVKQARPKAIVAVACERDLTSGIQDVFPLPVLGVLNERPFGPCFNTRVDIDKLEAAILTFMEDDEEETKHAEETKSKLS</sequence>
<dbReference type="PANTHER" id="PTHR43801">
    <property type="entry name" value="NUCLEOTIDE-BINDING PROTEIN-RELATED"/>
    <property type="match status" value="1"/>
</dbReference>
<evidence type="ECO:0008006" key="3">
    <source>
        <dbReference type="Google" id="ProtNLM"/>
    </source>
</evidence>
<dbReference type="PANTHER" id="PTHR43801:SF1">
    <property type="entry name" value="POLYPRENYL SYNTHETASE"/>
    <property type="match status" value="1"/>
</dbReference>
<protein>
    <recommendedName>
        <fullName evidence="3">DUF116 domain-containing protein</fullName>
    </recommendedName>
</protein>
<organism evidence="2">
    <name type="scientific">Phascolarctobacterium succinatutens CAG:287</name>
    <dbReference type="NCBI Taxonomy" id="1263101"/>
    <lineage>
        <taxon>Bacteria</taxon>
        <taxon>Bacillati</taxon>
        <taxon>Bacillota</taxon>
        <taxon>Negativicutes</taxon>
        <taxon>Acidaminococcales</taxon>
        <taxon>Acidaminococcaceae</taxon>
        <taxon>Phascolarctobacterium</taxon>
    </lineage>
</organism>
<evidence type="ECO:0000256" key="1">
    <source>
        <dbReference type="SAM" id="Phobius"/>
    </source>
</evidence>
<name>R6XZF6_9FIRM</name>
<dbReference type="AlphaFoldDB" id="R6XZF6"/>
<reference evidence="2" key="1">
    <citation type="submission" date="2012-11" db="EMBL/GenBank/DDBJ databases">
        <title>Dependencies among metagenomic species, viruses, plasmids and units of genetic variation.</title>
        <authorList>
            <person name="Nielsen H.B."/>
            <person name="Almeida M."/>
            <person name="Juncker A.S."/>
            <person name="Rasmussen S."/>
            <person name="Li J."/>
            <person name="Sunagawa S."/>
            <person name="Plichta D."/>
            <person name="Gautier L."/>
            <person name="Le Chatelier E."/>
            <person name="Peletier E."/>
            <person name="Bonde I."/>
            <person name="Nielsen T."/>
            <person name="Manichanh C."/>
            <person name="Arumugam M."/>
            <person name="Batto J."/>
            <person name="Santos M.B.Q.D."/>
            <person name="Blom N."/>
            <person name="Borruel N."/>
            <person name="Burgdorf K.S."/>
            <person name="Boumezbeur F."/>
            <person name="Casellas F."/>
            <person name="Dore J."/>
            <person name="Guarner F."/>
            <person name="Hansen T."/>
            <person name="Hildebrand F."/>
            <person name="Kaas R.S."/>
            <person name="Kennedy S."/>
            <person name="Kristiansen K."/>
            <person name="Kultima J.R."/>
            <person name="Leonard P."/>
            <person name="Levenez F."/>
            <person name="Lund O."/>
            <person name="Moumen B."/>
            <person name="Le Paslier D."/>
            <person name="Pons N."/>
            <person name="Pedersen O."/>
            <person name="Prifti E."/>
            <person name="Qin J."/>
            <person name="Raes J."/>
            <person name="Tap J."/>
            <person name="Tims S."/>
            <person name="Ussery D.W."/>
            <person name="Yamada T."/>
            <person name="MetaHit consortium"/>
            <person name="Renault P."/>
            <person name="Sicheritz-Ponten T."/>
            <person name="Bork P."/>
            <person name="Wang J."/>
            <person name="Brunak S."/>
            <person name="Ehrlich S.D."/>
        </authorList>
    </citation>
    <scope>NUCLEOTIDE SEQUENCE [LARGE SCALE GENOMIC DNA]</scope>
</reference>
<keyword evidence="1" id="KW-1133">Transmembrane helix</keyword>
<feature type="transmembrane region" description="Helical" evidence="1">
    <location>
        <begin position="12"/>
        <end position="33"/>
    </location>
</feature>
<dbReference type="HOGENOM" id="CLU_067052_0_1_9"/>
<dbReference type="EMBL" id="CBGL010000092">
    <property type="protein sequence ID" value="CDD11582.1"/>
    <property type="molecule type" value="Genomic_DNA"/>
</dbReference>
<gene>
    <name evidence="2" type="ORF">BN587_00582</name>
</gene>
<dbReference type="PIRSF" id="PIRSF006594">
    <property type="entry name" value="UCP006594"/>
    <property type="match status" value="1"/>
</dbReference>